<dbReference type="SUPFAM" id="SSF56752">
    <property type="entry name" value="D-aminoacid aminotransferase-like PLP-dependent enzymes"/>
    <property type="match status" value="1"/>
</dbReference>
<evidence type="ECO:0000256" key="16">
    <source>
        <dbReference type="RuleBase" id="RU004516"/>
    </source>
</evidence>
<dbReference type="InterPro" id="IPR001544">
    <property type="entry name" value="Aminotrans_IV"/>
</dbReference>
<keyword evidence="10 17" id="KW-0100">Branched-chain amino acid biosynthesis</keyword>
<organism evidence="18 19">
    <name type="scientific">Hujiaoplasma nucleasis</name>
    <dbReference type="NCBI Taxonomy" id="2725268"/>
    <lineage>
        <taxon>Bacteria</taxon>
        <taxon>Bacillati</taxon>
        <taxon>Mycoplasmatota</taxon>
        <taxon>Mollicutes</taxon>
        <taxon>Candidatus Izemoplasmatales</taxon>
        <taxon>Hujiaoplasmataceae</taxon>
        <taxon>Hujiaoplasma</taxon>
    </lineage>
</organism>
<comment type="catalytic activity">
    <reaction evidence="11 17">
        <text>L-valine + 2-oxoglutarate = 3-methyl-2-oxobutanoate + L-glutamate</text>
        <dbReference type="Rhea" id="RHEA:24813"/>
        <dbReference type="ChEBI" id="CHEBI:11851"/>
        <dbReference type="ChEBI" id="CHEBI:16810"/>
        <dbReference type="ChEBI" id="CHEBI:29985"/>
        <dbReference type="ChEBI" id="CHEBI:57762"/>
        <dbReference type="EC" id="2.6.1.42"/>
    </reaction>
</comment>
<accession>A0A7L6N4U0</accession>
<dbReference type="GO" id="GO:0004084">
    <property type="term" value="F:branched-chain-amino-acid transaminase activity"/>
    <property type="evidence" value="ECO:0007669"/>
    <property type="project" value="UniProtKB-EC"/>
</dbReference>
<dbReference type="GO" id="GO:0009099">
    <property type="term" value="P:L-valine biosynthetic process"/>
    <property type="evidence" value="ECO:0007669"/>
    <property type="project" value="UniProtKB-UniPathway"/>
</dbReference>
<dbReference type="InterPro" id="IPR005786">
    <property type="entry name" value="B_amino_transII"/>
</dbReference>
<evidence type="ECO:0000313" key="19">
    <source>
        <dbReference type="Proteomes" id="UP000512167"/>
    </source>
</evidence>
<evidence type="ECO:0000256" key="13">
    <source>
        <dbReference type="ARBA" id="ARBA00049229"/>
    </source>
</evidence>
<evidence type="ECO:0000256" key="3">
    <source>
        <dbReference type="ARBA" id="ARBA00004931"/>
    </source>
</evidence>
<dbReference type="NCBIfam" id="TIGR01123">
    <property type="entry name" value="ilvE_II"/>
    <property type="match status" value="1"/>
</dbReference>
<feature type="modified residue" description="N6-(pyridoxal phosphate)lysine" evidence="14">
    <location>
        <position position="185"/>
    </location>
</feature>
<dbReference type="PANTHER" id="PTHR42825">
    <property type="entry name" value="AMINO ACID AMINOTRANSFERASE"/>
    <property type="match status" value="1"/>
</dbReference>
<name>A0A7L6N4U0_9MOLU</name>
<dbReference type="InterPro" id="IPR043132">
    <property type="entry name" value="BCAT-like_C"/>
</dbReference>
<evidence type="ECO:0000256" key="6">
    <source>
        <dbReference type="ARBA" id="ARBA00022576"/>
    </source>
</evidence>
<dbReference type="UniPathway" id="UPA00047">
    <property type="reaction ID" value="UER00058"/>
</dbReference>
<dbReference type="EMBL" id="CP051151">
    <property type="protein sequence ID" value="QLY39524.1"/>
    <property type="molecule type" value="Genomic_DNA"/>
</dbReference>
<comment type="catalytic activity">
    <reaction evidence="12 17">
        <text>L-isoleucine + 2-oxoglutarate = (S)-3-methyl-2-oxopentanoate + L-glutamate</text>
        <dbReference type="Rhea" id="RHEA:24801"/>
        <dbReference type="ChEBI" id="CHEBI:16810"/>
        <dbReference type="ChEBI" id="CHEBI:29985"/>
        <dbReference type="ChEBI" id="CHEBI:35146"/>
        <dbReference type="ChEBI" id="CHEBI:58045"/>
        <dbReference type="EC" id="2.6.1.42"/>
    </reaction>
</comment>
<comment type="pathway">
    <text evidence="4">Amino-acid biosynthesis; L-leucine biosynthesis; L-leucine from 3-methyl-2-oxobutanoate: step 4/4.</text>
</comment>
<comment type="pathway">
    <text evidence="3">Amino-acid biosynthesis; L-valine biosynthesis; L-valine from pyruvate: step 4/4.</text>
</comment>
<keyword evidence="7 17" id="KW-0028">Amino-acid biosynthesis</keyword>
<evidence type="ECO:0000256" key="15">
    <source>
        <dbReference type="RuleBase" id="RU004106"/>
    </source>
</evidence>
<reference evidence="18 19" key="1">
    <citation type="submission" date="2020-04" db="EMBL/GenBank/DDBJ databases">
        <authorList>
            <person name="Zheng R.K."/>
            <person name="Sun C.M."/>
        </authorList>
    </citation>
    <scope>NUCLEOTIDE SEQUENCE [LARGE SCALE GENOMIC DNA]</scope>
    <source>
        <strain evidence="19">zrk29</strain>
    </source>
</reference>
<dbReference type="PROSITE" id="PS00770">
    <property type="entry name" value="AA_TRANSFER_CLASS_4"/>
    <property type="match status" value="1"/>
</dbReference>
<comment type="catalytic activity">
    <reaction evidence="13 17">
        <text>L-leucine + 2-oxoglutarate = 4-methyl-2-oxopentanoate + L-glutamate</text>
        <dbReference type="Rhea" id="RHEA:18321"/>
        <dbReference type="ChEBI" id="CHEBI:16810"/>
        <dbReference type="ChEBI" id="CHEBI:17865"/>
        <dbReference type="ChEBI" id="CHEBI:29985"/>
        <dbReference type="ChEBI" id="CHEBI:57427"/>
        <dbReference type="EC" id="2.6.1.42"/>
    </reaction>
</comment>
<evidence type="ECO:0000256" key="2">
    <source>
        <dbReference type="ARBA" id="ARBA00004824"/>
    </source>
</evidence>
<comment type="similarity">
    <text evidence="5 15">Belongs to the class-IV pyridoxal-phosphate-dependent aminotransferase family.</text>
</comment>
<proteinExistence type="inferred from homology"/>
<keyword evidence="19" id="KW-1185">Reference proteome</keyword>
<evidence type="ECO:0000256" key="14">
    <source>
        <dbReference type="PIRSR" id="PIRSR006468-1"/>
    </source>
</evidence>
<dbReference type="PIRSF" id="PIRSF006468">
    <property type="entry name" value="BCAT1"/>
    <property type="match status" value="1"/>
</dbReference>
<evidence type="ECO:0000256" key="9">
    <source>
        <dbReference type="ARBA" id="ARBA00022898"/>
    </source>
</evidence>
<dbReference type="UniPathway" id="UPA00049">
    <property type="reaction ID" value="UER00062"/>
</dbReference>
<evidence type="ECO:0000256" key="7">
    <source>
        <dbReference type="ARBA" id="ARBA00022605"/>
    </source>
</evidence>
<dbReference type="CDD" id="cd01557">
    <property type="entry name" value="BCAT_beta_family"/>
    <property type="match status" value="1"/>
</dbReference>
<dbReference type="AlphaFoldDB" id="A0A7L6N4U0"/>
<evidence type="ECO:0000256" key="8">
    <source>
        <dbReference type="ARBA" id="ARBA00022679"/>
    </source>
</evidence>
<keyword evidence="9 16" id="KW-0663">Pyridoxal phosphate</keyword>
<evidence type="ECO:0000256" key="12">
    <source>
        <dbReference type="ARBA" id="ARBA00048798"/>
    </source>
</evidence>
<dbReference type="Gene3D" id="3.20.10.10">
    <property type="entry name" value="D-amino Acid Aminotransferase, subunit A, domain 2"/>
    <property type="match status" value="1"/>
</dbReference>
<comment type="cofactor">
    <cofactor evidence="1 16">
        <name>pyridoxal 5'-phosphate</name>
        <dbReference type="ChEBI" id="CHEBI:597326"/>
    </cofactor>
</comment>
<keyword evidence="6 17" id="KW-0032">Aminotransferase</keyword>
<gene>
    <name evidence="18" type="ORF">HF295_01060</name>
</gene>
<dbReference type="InterPro" id="IPR033939">
    <property type="entry name" value="BCAT_family"/>
</dbReference>
<comment type="pathway">
    <text evidence="2">Amino-acid biosynthesis; L-isoleucine biosynthesis; L-isoleucine from 2-oxobutanoate: step 4/4.</text>
</comment>
<sequence length="340" mass="37822">MEVLRLEDYKNLGFNVRDTFGNYISYYKDGKWDEGKIQKEDTITISAFSTALHYGQQAFEGLKAYRTKDGKINLFRVDENAKRLQNSCDQILMPKVPTEKFIDAIKQVVKVNEELVPPYGYGASLYIRPYVIGVGRNLGVKAAPEYIFGVLCSPVGSYFKGGLSPVNFVVTDRDRAAPNGTGQVKVGGNYAASLYSHRQAKEAGYADCIYLDPLTHTKIDEVGAANFFAVTKDMTFVTPSSSSILPSITKKSLMHIAKEYLNMNVEVRDVYINNLDEFSEAGACGTAAAITPIGRIDYHNQQHVFYSETEVGPVTRKLYDTLTGIYFGDIKAPEGWITQL</sequence>
<evidence type="ECO:0000256" key="4">
    <source>
        <dbReference type="ARBA" id="ARBA00005072"/>
    </source>
</evidence>
<dbReference type="KEGG" id="tbk:HF295_01060"/>
<dbReference type="InterPro" id="IPR036038">
    <property type="entry name" value="Aminotransferase-like"/>
</dbReference>
<dbReference type="PANTHER" id="PTHR42825:SF2">
    <property type="entry name" value="BRANCHED-CHAIN-AMINO-ACID AMINOTRANSFERASE 3, CHLOROPLASTIC-RELATED"/>
    <property type="match status" value="1"/>
</dbReference>
<dbReference type="InterPro" id="IPR043131">
    <property type="entry name" value="BCAT-like_N"/>
</dbReference>
<evidence type="ECO:0000256" key="10">
    <source>
        <dbReference type="ARBA" id="ARBA00023304"/>
    </source>
</evidence>
<protein>
    <recommendedName>
        <fullName evidence="17">Branched-chain-amino-acid aminotransferase</fullName>
        <ecNumber evidence="17">2.6.1.42</ecNumber>
    </recommendedName>
</protein>
<dbReference type="Proteomes" id="UP000512167">
    <property type="component" value="Chromosome"/>
</dbReference>
<evidence type="ECO:0000256" key="17">
    <source>
        <dbReference type="RuleBase" id="RU004517"/>
    </source>
</evidence>
<evidence type="ECO:0000313" key="18">
    <source>
        <dbReference type="EMBL" id="QLY39524.1"/>
    </source>
</evidence>
<evidence type="ECO:0000256" key="1">
    <source>
        <dbReference type="ARBA" id="ARBA00001933"/>
    </source>
</evidence>
<keyword evidence="8 17" id="KW-0808">Transferase</keyword>
<dbReference type="GO" id="GO:0009098">
    <property type="term" value="P:L-leucine biosynthetic process"/>
    <property type="evidence" value="ECO:0007669"/>
    <property type="project" value="UniProtKB-UniPathway"/>
</dbReference>
<dbReference type="UniPathway" id="UPA00048">
    <property type="reaction ID" value="UER00073"/>
</dbReference>
<dbReference type="InterPro" id="IPR018300">
    <property type="entry name" value="Aminotrans_IV_CS"/>
</dbReference>
<dbReference type="FunFam" id="3.30.470.10:FF:000004">
    <property type="entry name" value="Branched-chain-amino-acid aminotransferase"/>
    <property type="match status" value="1"/>
</dbReference>
<dbReference type="NCBIfam" id="NF009897">
    <property type="entry name" value="PRK13357.1"/>
    <property type="match status" value="1"/>
</dbReference>
<dbReference type="FunFam" id="3.20.10.10:FF:000006">
    <property type="entry name" value="Branched-chain amino acid aminotransferase"/>
    <property type="match status" value="1"/>
</dbReference>
<evidence type="ECO:0000256" key="5">
    <source>
        <dbReference type="ARBA" id="ARBA00009320"/>
    </source>
</evidence>
<dbReference type="Pfam" id="PF01063">
    <property type="entry name" value="Aminotran_4"/>
    <property type="match status" value="1"/>
</dbReference>
<evidence type="ECO:0000256" key="11">
    <source>
        <dbReference type="ARBA" id="ARBA00048212"/>
    </source>
</evidence>
<dbReference type="Gene3D" id="3.30.470.10">
    <property type="match status" value="1"/>
</dbReference>
<dbReference type="EC" id="2.6.1.42" evidence="17"/>
<dbReference type="GO" id="GO:0009097">
    <property type="term" value="P:isoleucine biosynthetic process"/>
    <property type="evidence" value="ECO:0007669"/>
    <property type="project" value="UniProtKB-UniPathway"/>
</dbReference>